<dbReference type="Pfam" id="PF14067">
    <property type="entry name" value="LssY_C"/>
    <property type="match status" value="1"/>
</dbReference>
<gene>
    <name evidence="3" type="ORF">JDV76_07880</name>
</gene>
<evidence type="ECO:0000313" key="4">
    <source>
        <dbReference type="Proteomes" id="UP000625574"/>
    </source>
</evidence>
<evidence type="ECO:0000256" key="1">
    <source>
        <dbReference type="SAM" id="MobiDB-lite"/>
    </source>
</evidence>
<reference evidence="3 4" key="1">
    <citation type="submission" date="2020-12" db="EMBL/GenBank/DDBJ databases">
        <title>Genome public.</title>
        <authorList>
            <person name="Sun Q."/>
        </authorList>
    </citation>
    <scope>NUCLEOTIDE SEQUENCE [LARGE SCALE GENOMIC DNA]</scope>
    <source>
        <strain evidence="3 4">CCM 8864</strain>
    </source>
</reference>
<evidence type="ECO:0000313" key="3">
    <source>
        <dbReference type="EMBL" id="MBI9000885.1"/>
    </source>
</evidence>
<keyword evidence="4" id="KW-1185">Reference proteome</keyword>
<accession>A0ABS0VVV9</accession>
<comment type="caution">
    <text evidence="3">The sequence shown here is derived from an EMBL/GenBank/DDBJ whole genome shotgun (WGS) entry which is preliminary data.</text>
</comment>
<sequence>MTGRGPPAACWDPINFAPDGSARELHADIDVEHNYIVNSLVGTDPRIRRRVIGNFSTGYHCRNGGGDEVRADGNLPVVDQAGDTIGDGYDDLPSAVVRAARGYPGIGDLAAGAAASADPDLPPQYGRDIRLK</sequence>
<name>A0ABS0VVV9_9CORY</name>
<proteinExistence type="predicted"/>
<organism evidence="3 4">
    <name type="scientific">Corynebacterium marambiense</name>
    <dbReference type="NCBI Taxonomy" id="2765364"/>
    <lineage>
        <taxon>Bacteria</taxon>
        <taxon>Bacillati</taxon>
        <taxon>Actinomycetota</taxon>
        <taxon>Actinomycetes</taxon>
        <taxon>Mycobacteriales</taxon>
        <taxon>Corynebacteriaceae</taxon>
        <taxon>Corynebacterium</taxon>
    </lineage>
</organism>
<feature type="region of interest" description="Disordered" evidence="1">
    <location>
        <begin position="111"/>
        <end position="132"/>
    </location>
</feature>
<protein>
    <submittedName>
        <fullName evidence="3">LssY C-terminal domain-containing protein</fullName>
    </submittedName>
</protein>
<dbReference type="Proteomes" id="UP000625574">
    <property type="component" value="Unassembled WGS sequence"/>
</dbReference>
<dbReference type="RefSeq" id="WP_198736295.1">
    <property type="nucleotide sequence ID" value="NZ_JAEIOT010000007.1"/>
</dbReference>
<dbReference type="EMBL" id="JAEIOT010000007">
    <property type="protein sequence ID" value="MBI9000885.1"/>
    <property type="molecule type" value="Genomic_DNA"/>
</dbReference>
<evidence type="ECO:0000259" key="2">
    <source>
        <dbReference type="Pfam" id="PF14067"/>
    </source>
</evidence>
<feature type="domain" description="LssY-like C-terminal" evidence="2">
    <location>
        <begin position="26"/>
        <end position="75"/>
    </location>
</feature>
<dbReference type="InterPro" id="IPR025902">
    <property type="entry name" value="LssY-like-C_dom"/>
</dbReference>